<gene>
    <name evidence="1" type="ORF">RCOM_1886480</name>
</gene>
<dbReference type="AlphaFoldDB" id="B9TI48"/>
<keyword evidence="2" id="KW-1185">Reference proteome</keyword>
<dbReference type="EMBL" id="EQ982186">
    <property type="protein sequence ID" value="EEF24466.1"/>
    <property type="molecule type" value="Genomic_DNA"/>
</dbReference>
<reference evidence="2" key="1">
    <citation type="journal article" date="2010" name="Nat. Biotechnol.">
        <title>Draft genome sequence of the oilseed species Ricinus communis.</title>
        <authorList>
            <person name="Chan A.P."/>
            <person name="Crabtree J."/>
            <person name="Zhao Q."/>
            <person name="Lorenzi H."/>
            <person name="Orvis J."/>
            <person name="Puiu D."/>
            <person name="Melake-Berhan A."/>
            <person name="Jones K.M."/>
            <person name="Redman J."/>
            <person name="Chen G."/>
            <person name="Cahoon E.B."/>
            <person name="Gedil M."/>
            <person name="Stanke M."/>
            <person name="Haas B.J."/>
            <person name="Wortman J.R."/>
            <person name="Fraser-Liggett C.M."/>
            <person name="Ravel J."/>
            <person name="Rabinowicz P.D."/>
        </authorList>
    </citation>
    <scope>NUCLEOTIDE SEQUENCE [LARGE SCALE GENOMIC DNA]</scope>
    <source>
        <strain evidence="2">cv. Hale</strain>
    </source>
</reference>
<name>B9TI48_RICCO</name>
<dbReference type="InParanoid" id="B9TI48"/>
<proteinExistence type="predicted"/>
<organism evidence="1 2">
    <name type="scientific">Ricinus communis</name>
    <name type="common">Castor bean</name>
    <dbReference type="NCBI Taxonomy" id="3988"/>
    <lineage>
        <taxon>Eukaryota</taxon>
        <taxon>Viridiplantae</taxon>
        <taxon>Streptophyta</taxon>
        <taxon>Embryophyta</taxon>
        <taxon>Tracheophyta</taxon>
        <taxon>Spermatophyta</taxon>
        <taxon>Magnoliopsida</taxon>
        <taxon>eudicotyledons</taxon>
        <taxon>Gunneridae</taxon>
        <taxon>Pentapetalae</taxon>
        <taxon>rosids</taxon>
        <taxon>fabids</taxon>
        <taxon>Malpighiales</taxon>
        <taxon>Euphorbiaceae</taxon>
        <taxon>Acalyphoideae</taxon>
        <taxon>Acalypheae</taxon>
        <taxon>Ricinus</taxon>
    </lineage>
</organism>
<dbReference type="Proteomes" id="UP000008311">
    <property type="component" value="Unassembled WGS sequence"/>
</dbReference>
<evidence type="ECO:0000313" key="1">
    <source>
        <dbReference type="EMBL" id="EEF24466.1"/>
    </source>
</evidence>
<accession>B9TI48</accession>
<sequence>MVSLAKIFSEQSQRDKFQLAKHYSEILHKEFSEYVDIVAPGKSPDEFLKDIVLEIADELVMRKKNLQMHMTGAHGETSFRITQEDLINDWFTSLFDKRMAEAQIGFRDQKRAGQSGSGHSPGEVDGFITDAKNRRIALFEAFRLFSNDTTVIYDHLNKIANYDNESLSPVFIVAYCDVGDFGALVQRYGNHVVVQDYAGFTGSESTSKTMDMLKHTDHLWLGIEKRRRGPRDINIYHLLLNVGMRSSGVAH</sequence>
<protein>
    <submittedName>
        <fullName evidence="1">Uncharacterized protein</fullName>
    </submittedName>
</protein>
<evidence type="ECO:0000313" key="2">
    <source>
        <dbReference type="Proteomes" id="UP000008311"/>
    </source>
</evidence>